<evidence type="ECO:0000256" key="1">
    <source>
        <dbReference type="ARBA" id="ARBA00008455"/>
    </source>
</evidence>
<dbReference type="InterPro" id="IPR013128">
    <property type="entry name" value="Peptidase_C1A"/>
</dbReference>
<feature type="domain" description="Peptidase C1A papain C-terminal" evidence="2">
    <location>
        <begin position="156"/>
        <end position="377"/>
    </location>
</feature>
<dbReference type="PANTHER" id="PTHR12411">
    <property type="entry name" value="CYSTEINE PROTEASE FAMILY C1-RELATED"/>
    <property type="match status" value="1"/>
</dbReference>
<keyword evidence="5" id="KW-1185">Reference proteome</keyword>
<dbReference type="InterPro" id="IPR000668">
    <property type="entry name" value="Peptidase_C1A_C"/>
</dbReference>
<dbReference type="Pfam" id="PF00112">
    <property type="entry name" value="Peptidase_C1"/>
    <property type="match status" value="1"/>
</dbReference>
<dbReference type="MEROPS" id="C01.A29"/>
<dbReference type="EMBL" id="CH940648">
    <property type="protein sequence ID" value="EDW60740.2"/>
    <property type="molecule type" value="Genomic_DNA"/>
</dbReference>
<dbReference type="InterPro" id="IPR038765">
    <property type="entry name" value="Papain-like_cys_pep_sf"/>
</dbReference>
<dbReference type="Gene3D" id="3.90.70.10">
    <property type="entry name" value="Cysteine proteinases"/>
    <property type="match status" value="1"/>
</dbReference>
<dbReference type="FunCoup" id="B4LKT6">
    <property type="interactions" value="1"/>
</dbReference>
<dbReference type="Pfam" id="PF08246">
    <property type="entry name" value="Inhibitor_I29"/>
    <property type="match status" value="1"/>
</dbReference>
<dbReference type="InParanoid" id="B4LKT6"/>
<dbReference type="AlphaFoldDB" id="B4LKT6"/>
<organism evidence="4 5">
    <name type="scientific">Drosophila virilis</name>
    <name type="common">Fruit fly</name>
    <dbReference type="NCBI Taxonomy" id="7244"/>
    <lineage>
        <taxon>Eukaryota</taxon>
        <taxon>Metazoa</taxon>
        <taxon>Ecdysozoa</taxon>
        <taxon>Arthropoda</taxon>
        <taxon>Hexapoda</taxon>
        <taxon>Insecta</taxon>
        <taxon>Pterygota</taxon>
        <taxon>Neoptera</taxon>
        <taxon>Endopterygota</taxon>
        <taxon>Diptera</taxon>
        <taxon>Brachycera</taxon>
        <taxon>Muscomorpha</taxon>
        <taxon>Ephydroidea</taxon>
        <taxon>Drosophilidae</taxon>
        <taxon>Drosophila</taxon>
    </lineage>
</organism>
<dbReference type="InterPro" id="IPR039417">
    <property type="entry name" value="Peptidase_C1A_papain-like"/>
</dbReference>
<dbReference type="SMART" id="SM00848">
    <property type="entry name" value="Inhibitor_I29"/>
    <property type="match status" value="1"/>
</dbReference>
<comment type="similarity">
    <text evidence="1">Belongs to the peptidase C1 family.</text>
</comment>
<dbReference type="GO" id="GO:0008234">
    <property type="term" value="F:cysteine-type peptidase activity"/>
    <property type="evidence" value="ECO:0007669"/>
    <property type="project" value="InterPro"/>
</dbReference>
<proteinExistence type="inferred from homology"/>
<evidence type="ECO:0000259" key="2">
    <source>
        <dbReference type="SMART" id="SM00645"/>
    </source>
</evidence>
<dbReference type="CDD" id="cd02248">
    <property type="entry name" value="Peptidase_C1A"/>
    <property type="match status" value="1"/>
</dbReference>
<accession>B4LKT6</accession>
<dbReference type="InterPro" id="IPR013201">
    <property type="entry name" value="Prot_inhib_I29"/>
</dbReference>
<dbReference type="SMR" id="B4LKT6"/>
<gene>
    <name evidence="4" type="primary">Dvir\GJ21653</name>
    <name evidence="4" type="ORF">Dvir_GJ21653</name>
</gene>
<evidence type="ECO:0000259" key="3">
    <source>
        <dbReference type="SMART" id="SM00848"/>
    </source>
</evidence>
<dbReference type="eggNOG" id="KOG1543">
    <property type="taxonomic scope" value="Eukaryota"/>
</dbReference>
<dbReference type="STRING" id="7244.B4LKT6"/>
<dbReference type="PRINTS" id="PR00705">
    <property type="entry name" value="PAPAIN"/>
</dbReference>
<dbReference type="OrthoDB" id="10253408at2759"/>
<feature type="domain" description="Cathepsin propeptide inhibitor" evidence="3">
    <location>
        <begin position="67"/>
        <end position="123"/>
    </location>
</feature>
<dbReference type="HOGENOM" id="CLU_012184_1_2_1"/>
<dbReference type="KEGG" id="dvi:6625096"/>
<name>B4LKT6_DROVI</name>
<dbReference type="SMART" id="SM00645">
    <property type="entry name" value="Pept_C1"/>
    <property type="match status" value="1"/>
</dbReference>
<dbReference type="InterPro" id="IPR025660">
    <property type="entry name" value="Pept_his_AS"/>
</dbReference>
<keyword evidence="4" id="KW-0378">Hydrolase</keyword>
<dbReference type="EC" id="3.4.-.-" evidence="4"/>
<evidence type="ECO:0000313" key="5">
    <source>
        <dbReference type="Proteomes" id="UP000008792"/>
    </source>
</evidence>
<dbReference type="Proteomes" id="UP000008792">
    <property type="component" value="Unassembled WGS sequence"/>
</dbReference>
<dbReference type="PROSITE" id="PS00639">
    <property type="entry name" value="THIOL_PROTEASE_HIS"/>
    <property type="match status" value="1"/>
</dbReference>
<protein>
    <submittedName>
        <fullName evidence="4">Uncharacterized protein</fullName>
        <ecNumber evidence="4">3.4.-.-</ecNumber>
    </submittedName>
</protein>
<evidence type="ECO:0000313" key="4">
    <source>
        <dbReference type="EMBL" id="EDW60740.2"/>
    </source>
</evidence>
<sequence length="378" mass="42586">MIGTPAVTVLFNHFHSYIIFHSTRHFAVQMWMCKSEMLQLLLLLAWLNAVSLQKLQSFPRLCNVRDFDDFLRQTGKVYPDEREREFRESIFAAKKSLVDLSNSRVSSYRLNINTLADMTRKEVATLLGSKISTQGEELTARHINFVPATTALSDNLPESFDWREKGGVTPAGFQGVGCGSCWSFATTGALEGHLFRRTGVLVPLSQQNLMDCADDYGNMGCDGGFQEYGFEYIRDHGITLANKYPYEQVEMECRQNETAGRYPRESIVKIRDYARIDPGDEQKMKQVIATLGPLACSMNAGAISFEQYDGGIYEDEECNQDEVNHSVVVVGYGTENGRDYWIIKNSYSQNWGEAGFMRLPRNAGSFCGIASECSYPIL</sequence>
<dbReference type="GO" id="GO:0006508">
    <property type="term" value="P:proteolysis"/>
    <property type="evidence" value="ECO:0007669"/>
    <property type="project" value="InterPro"/>
</dbReference>
<dbReference type="SUPFAM" id="SSF54001">
    <property type="entry name" value="Cysteine proteinases"/>
    <property type="match status" value="1"/>
</dbReference>
<reference evidence="4 5" key="1">
    <citation type="journal article" date="2007" name="Nature">
        <title>Evolution of genes and genomes on the Drosophila phylogeny.</title>
        <authorList>
            <consortium name="Drosophila 12 Genomes Consortium"/>
            <person name="Clark A.G."/>
            <person name="Eisen M.B."/>
            <person name="Smith D.R."/>
            <person name="Bergman C.M."/>
            <person name="Oliver B."/>
            <person name="Markow T.A."/>
            <person name="Kaufman T.C."/>
            <person name="Kellis M."/>
            <person name="Gelbart W."/>
            <person name="Iyer V.N."/>
            <person name="Pollard D.A."/>
            <person name="Sackton T.B."/>
            <person name="Larracuente A.M."/>
            <person name="Singh N.D."/>
            <person name="Abad J.P."/>
            <person name="Abt D.N."/>
            <person name="Adryan B."/>
            <person name="Aguade M."/>
            <person name="Akashi H."/>
            <person name="Anderson W.W."/>
            <person name="Aquadro C.F."/>
            <person name="Ardell D.H."/>
            <person name="Arguello R."/>
            <person name="Artieri C.G."/>
            <person name="Barbash D.A."/>
            <person name="Barker D."/>
            <person name="Barsanti P."/>
            <person name="Batterham P."/>
            <person name="Batzoglou S."/>
            <person name="Begun D."/>
            <person name="Bhutkar A."/>
            <person name="Blanco E."/>
            <person name="Bosak S.A."/>
            <person name="Bradley R.K."/>
            <person name="Brand A.D."/>
            <person name="Brent M.R."/>
            <person name="Brooks A.N."/>
            <person name="Brown R.H."/>
            <person name="Butlin R.K."/>
            <person name="Caggese C."/>
            <person name="Calvi B.R."/>
            <person name="Bernardo de Carvalho A."/>
            <person name="Caspi A."/>
            <person name="Castrezana S."/>
            <person name="Celniker S.E."/>
            <person name="Chang J.L."/>
            <person name="Chapple C."/>
            <person name="Chatterji S."/>
            <person name="Chinwalla A."/>
            <person name="Civetta A."/>
            <person name="Clifton S.W."/>
            <person name="Comeron J.M."/>
            <person name="Costello J.C."/>
            <person name="Coyne J.A."/>
            <person name="Daub J."/>
            <person name="David R.G."/>
            <person name="Delcher A.L."/>
            <person name="Delehaunty K."/>
            <person name="Do C.B."/>
            <person name="Ebling H."/>
            <person name="Edwards K."/>
            <person name="Eickbush T."/>
            <person name="Evans J.D."/>
            <person name="Filipski A."/>
            <person name="Findeiss S."/>
            <person name="Freyhult E."/>
            <person name="Fulton L."/>
            <person name="Fulton R."/>
            <person name="Garcia A.C."/>
            <person name="Gardiner A."/>
            <person name="Garfield D.A."/>
            <person name="Garvin B.E."/>
            <person name="Gibson G."/>
            <person name="Gilbert D."/>
            <person name="Gnerre S."/>
            <person name="Godfrey J."/>
            <person name="Good R."/>
            <person name="Gotea V."/>
            <person name="Gravely B."/>
            <person name="Greenberg A.J."/>
            <person name="Griffiths-Jones S."/>
            <person name="Gross S."/>
            <person name="Guigo R."/>
            <person name="Gustafson E.A."/>
            <person name="Haerty W."/>
            <person name="Hahn M.W."/>
            <person name="Halligan D.L."/>
            <person name="Halpern A.L."/>
            <person name="Halter G.M."/>
            <person name="Han M.V."/>
            <person name="Heger A."/>
            <person name="Hillier L."/>
            <person name="Hinrichs A.S."/>
            <person name="Holmes I."/>
            <person name="Hoskins R.A."/>
            <person name="Hubisz M.J."/>
            <person name="Hultmark D."/>
            <person name="Huntley M.A."/>
            <person name="Jaffe D.B."/>
            <person name="Jagadeeshan S."/>
            <person name="Jeck W.R."/>
            <person name="Johnson J."/>
            <person name="Jones C.D."/>
            <person name="Jordan W.C."/>
            <person name="Karpen G.H."/>
            <person name="Kataoka E."/>
            <person name="Keightley P.D."/>
            <person name="Kheradpour P."/>
            <person name="Kirkness E.F."/>
            <person name="Koerich L.B."/>
            <person name="Kristiansen K."/>
            <person name="Kudrna D."/>
            <person name="Kulathinal R.J."/>
            <person name="Kumar S."/>
            <person name="Kwok R."/>
            <person name="Lander E."/>
            <person name="Langley C.H."/>
            <person name="Lapoint R."/>
            <person name="Lazzaro B.P."/>
            <person name="Lee S.J."/>
            <person name="Levesque L."/>
            <person name="Li R."/>
            <person name="Lin C.F."/>
            <person name="Lin M.F."/>
            <person name="Lindblad-Toh K."/>
            <person name="Llopart A."/>
            <person name="Long M."/>
            <person name="Low L."/>
            <person name="Lozovsky E."/>
            <person name="Lu J."/>
            <person name="Luo M."/>
            <person name="Machado C.A."/>
            <person name="Makalowski W."/>
            <person name="Marzo M."/>
            <person name="Matsuda M."/>
            <person name="Matzkin L."/>
            <person name="McAllister B."/>
            <person name="McBride C.S."/>
            <person name="McKernan B."/>
            <person name="McKernan K."/>
            <person name="Mendez-Lago M."/>
            <person name="Minx P."/>
            <person name="Mollenhauer M.U."/>
            <person name="Montooth K."/>
            <person name="Mount S.M."/>
            <person name="Mu X."/>
            <person name="Myers E."/>
            <person name="Negre B."/>
            <person name="Newfeld S."/>
            <person name="Nielsen R."/>
            <person name="Noor M.A."/>
            <person name="O'Grady P."/>
            <person name="Pachter L."/>
            <person name="Papaceit M."/>
            <person name="Parisi M.J."/>
            <person name="Parisi M."/>
            <person name="Parts L."/>
            <person name="Pedersen J.S."/>
            <person name="Pesole G."/>
            <person name="Phillippy A.M."/>
            <person name="Ponting C.P."/>
            <person name="Pop M."/>
            <person name="Porcelli D."/>
            <person name="Powell J.R."/>
            <person name="Prohaska S."/>
            <person name="Pruitt K."/>
            <person name="Puig M."/>
            <person name="Quesneville H."/>
            <person name="Ram K.R."/>
            <person name="Rand D."/>
            <person name="Rasmussen M.D."/>
            <person name="Reed L.K."/>
            <person name="Reenan R."/>
            <person name="Reily A."/>
            <person name="Remington K.A."/>
            <person name="Rieger T.T."/>
            <person name="Ritchie M.G."/>
            <person name="Robin C."/>
            <person name="Rogers Y.H."/>
            <person name="Rohde C."/>
            <person name="Rozas J."/>
            <person name="Rubenfield M.J."/>
            <person name="Ruiz A."/>
            <person name="Russo S."/>
            <person name="Salzberg S.L."/>
            <person name="Sanchez-Gracia A."/>
            <person name="Saranga D.J."/>
            <person name="Sato H."/>
            <person name="Schaeffer S.W."/>
            <person name="Schatz M.C."/>
            <person name="Schlenke T."/>
            <person name="Schwartz R."/>
            <person name="Segarra C."/>
            <person name="Singh R.S."/>
            <person name="Sirot L."/>
            <person name="Sirota M."/>
            <person name="Sisneros N.B."/>
            <person name="Smith C.D."/>
            <person name="Smith T.F."/>
            <person name="Spieth J."/>
            <person name="Stage D.E."/>
            <person name="Stark A."/>
            <person name="Stephan W."/>
            <person name="Strausberg R.L."/>
            <person name="Strempel S."/>
            <person name="Sturgill D."/>
            <person name="Sutton G."/>
            <person name="Sutton G.G."/>
            <person name="Tao W."/>
            <person name="Teichmann S."/>
            <person name="Tobari Y.N."/>
            <person name="Tomimura Y."/>
            <person name="Tsolas J.M."/>
            <person name="Valente V.L."/>
            <person name="Venter E."/>
            <person name="Venter J.C."/>
            <person name="Vicario S."/>
            <person name="Vieira F.G."/>
            <person name="Vilella A.J."/>
            <person name="Villasante A."/>
            <person name="Walenz B."/>
            <person name="Wang J."/>
            <person name="Wasserman M."/>
            <person name="Watts T."/>
            <person name="Wilson D."/>
            <person name="Wilson R.K."/>
            <person name="Wing R.A."/>
            <person name="Wolfner M.F."/>
            <person name="Wong A."/>
            <person name="Wong G.K."/>
            <person name="Wu C.I."/>
            <person name="Wu G."/>
            <person name="Yamamoto D."/>
            <person name="Yang H.P."/>
            <person name="Yang S.P."/>
            <person name="Yorke J.A."/>
            <person name="Yoshida K."/>
            <person name="Zdobnov E."/>
            <person name="Zhang P."/>
            <person name="Zhang Y."/>
            <person name="Zimin A.V."/>
            <person name="Baldwin J."/>
            <person name="Abdouelleil A."/>
            <person name="Abdulkadir J."/>
            <person name="Abebe A."/>
            <person name="Abera B."/>
            <person name="Abreu J."/>
            <person name="Acer S.C."/>
            <person name="Aftuck L."/>
            <person name="Alexander A."/>
            <person name="An P."/>
            <person name="Anderson E."/>
            <person name="Anderson S."/>
            <person name="Arachi H."/>
            <person name="Azer M."/>
            <person name="Bachantsang P."/>
            <person name="Barry A."/>
            <person name="Bayul T."/>
            <person name="Berlin A."/>
            <person name="Bessette D."/>
            <person name="Bloom T."/>
            <person name="Blye J."/>
            <person name="Boguslavskiy L."/>
            <person name="Bonnet C."/>
            <person name="Boukhgalter B."/>
            <person name="Bourzgui I."/>
            <person name="Brown A."/>
            <person name="Cahill P."/>
            <person name="Channer S."/>
            <person name="Cheshatsang Y."/>
            <person name="Chuda L."/>
            <person name="Citroen M."/>
            <person name="Collymore A."/>
            <person name="Cooke P."/>
            <person name="Costello M."/>
            <person name="D'Aco K."/>
            <person name="Daza R."/>
            <person name="De Haan G."/>
            <person name="DeGray S."/>
            <person name="DeMaso C."/>
            <person name="Dhargay N."/>
            <person name="Dooley K."/>
            <person name="Dooley E."/>
            <person name="Doricent M."/>
            <person name="Dorje P."/>
            <person name="Dorjee K."/>
            <person name="Dupes A."/>
            <person name="Elong R."/>
            <person name="Falk J."/>
            <person name="Farina A."/>
            <person name="Faro S."/>
            <person name="Ferguson D."/>
            <person name="Fisher S."/>
            <person name="Foley C.D."/>
            <person name="Franke A."/>
            <person name="Friedrich D."/>
            <person name="Gadbois L."/>
            <person name="Gearin G."/>
            <person name="Gearin C.R."/>
            <person name="Giannoukos G."/>
            <person name="Goode T."/>
            <person name="Graham J."/>
            <person name="Grandbois E."/>
            <person name="Grewal S."/>
            <person name="Gyaltsen K."/>
            <person name="Hafez N."/>
            <person name="Hagos B."/>
            <person name="Hall J."/>
            <person name="Henson C."/>
            <person name="Hollinger A."/>
            <person name="Honan T."/>
            <person name="Huard M.D."/>
            <person name="Hughes L."/>
            <person name="Hurhula B."/>
            <person name="Husby M.E."/>
            <person name="Kamat A."/>
            <person name="Kanga B."/>
            <person name="Kashin S."/>
            <person name="Khazanovich D."/>
            <person name="Kisner P."/>
            <person name="Lance K."/>
            <person name="Lara M."/>
            <person name="Lee W."/>
            <person name="Lennon N."/>
            <person name="Letendre F."/>
            <person name="LeVine R."/>
            <person name="Lipovsky A."/>
            <person name="Liu X."/>
            <person name="Liu J."/>
            <person name="Liu S."/>
            <person name="Lokyitsang T."/>
            <person name="Lokyitsang Y."/>
            <person name="Lubonja R."/>
            <person name="Lui A."/>
            <person name="MacDonald P."/>
            <person name="Magnisalis V."/>
            <person name="Maru K."/>
            <person name="Matthews C."/>
            <person name="McCusker W."/>
            <person name="McDonough S."/>
            <person name="Mehta T."/>
            <person name="Meldrim J."/>
            <person name="Meneus L."/>
            <person name="Mihai O."/>
            <person name="Mihalev A."/>
            <person name="Mihova T."/>
            <person name="Mittelman R."/>
            <person name="Mlenga V."/>
            <person name="Montmayeur A."/>
            <person name="Mulrain L."/>
            <person name="Navidi A."/>
            <person name="Naylor J."/>
            <person name="Negash T."/>
            <person name="Nguyen T."/>
            <person name="Nguyen N."/>
            <person name="Nicol R."/>
            <person name="Norbu C."/>
            <person name="Norbu N."/>
            <person name="Novod N."/>
            <person name="O'Neill B."/>
            <person name="Osman S."/>
            <person name="Markiewicz E."/>
            <person name="Oyono O.L."/>
            <person name="Patti C."/>
            <person name="Phunkhang P."/>
            <person name="Pierre F."/>
            <person name="Priest M."/>
            <person name="Raghuraman S."/>
            <person name="Rege F."/>
            <person name="Reyes R."/>
            <person name="Rise C."/>
            <person name="Rogov P."/>
            <person name="Ross K."/>
            <person name="Ryan E."/>
            <person name="Settipalli S."/>
            <person name="Shea T."/>
            <person name="Sherpa N."/>
            <person name="Shi L."/>
            <person name="Shih D."/>
            <person name="Sparrow T."/>
            <person name="Spaulding J."/>
            <person name="Stalker J."/>
            <person name="Stange-Thomann N."/>
            <person name="Stavropoulos S."/>
            <person name="Stone C."/>
            <person name="Strader C."/>
            <person name="Tesfaye S."/>
            <person name="Thomson T."/>
            <person name="Thoulutsang Y."/>
            <person name="Thoulutsang D."/>
            <person name="Topham K."/>
            <person name="Topping I."/>
            <person name="Tsamla T."/>
            <person name="Vassiliev H."/>
            <person name="Vo A."/>
            <person name="Wangchuk T."/>
            <person name="Wangdi T."/>
            <person name="Weiand M."/>
            <person name="Wilkinson J."/>
            <person name="Wilson A."/>
            <person name="Yadav S."/>
            <person name="Young G."/>
            <person name="Yu Q."/>
            <person name="Zembek L."/>
            <person name="Zhong D."/>
            <person name="Zimmer A."/>
            <person name="Zwirko Z."/>
            <person name="Jaffe D.B."/>
            <person name="Alvarez P."/>
            <person name="Brockman W."/>
            <person name="Butler J."/>
            <person name="Chin C."/>
            <person name="Gnerre S."/>
            <person name="Grabherr M."/>
            <person name="Kleber M."/>
            <person name="Mauceli E."/>
            <person name="MacCallum I."/>
        </authorList>
    </citation>
    <scope>NUCLEOTIDE SEQUENCE [LARGE SCALE GENOMIC DNA]</scope>
    <source>
        <strain evidence="5">Tucson 15010-1051.87</strain>
    </source>
</reference>
<dbReference type="FunFam" id="3.90.70.10:FF:000109">
    <property type="entry name" value="Cysteine protease"/>
    <property type="match status" value="1"/>
</dbReference>